<accession>A0A5J6VK88</accession>
<protein>
    <recommendedName>
        <fullName evidence="2">Sulfotransferase family protein</fullName>
    </recommendedName>
</protein>
<proteinExistence type="predicted"/>
<organism evidence="1">
    <name type="scientific">Megaviridae environmental sample</name>
    <dbReference type="NCBI Taxonomy" id="1737588"/>
    <lineage>
        <taxon>Viruses</taxon>
        <taxon>Varidnaviria</taxon>
        <taxon>Bamfordvirae</taxon>
        <taxon>Nucleocytoviricota</taxon>
        <taxon>Megaviricetes</taxon>
        <taxon>Imitervirales</taxon>
        <taxon>Mimiviridae</taxon>
        <taxon>environmental samples</taxon>
    </lineage>
</organism>
<dbReference type="EMBL" id="MN448284">
    <property type="protein sequence ID" value="QFG74208.1"/>
    <property type="molecule type" value="Genomic_DNA"/>
</dbReference>
<evidence type="ECO:0008006" key="2">
    <source>
        <dbReference type="Google" id="ProtNLM"/>
    </source>
</evidence>
<reference evidence="1" key="1">
    <citation type="journal article" date="2019" name="Philos. Trans. R. Soc. Lond., B, Biol. Sci.">
        <title>Targeted metagenomic recovery of four divergent viruses reveals shared and distinctive characteristics of giant viruses of marine eukaryotes.</title>
        <authorList>
            <person name="Needham D.M."/>
            <person name="Poirier C."/>
            <person name="Hehenberger E."/>
            <person name="Jimenez V."/>
            <person name="Swalwell J.E."/>
            <person name="Santoro A.E."/>
            <person name="Worden A.Z."/>
        </authorList>
    </citation>
    <scope>NUCLEOTIDE SEQUENCE</scope>
    <source>
        <strain evidence="1">MPacV-611</strain>
    </source>
</reference>
<dbReference type="InterPro" id="IPR027417">
    <property type="entry name" value="P-loop_NTPase"/>
</dbReference>
<evidence type="ECO:0000313" key="1">
    <source>
        <dbReference type="EMBL" id="QFG74208.1"/>
    </source>
</evidence>
<dbReference type="SUPFAM" id="SSF52540">
    <property type="entry name" value="P-loop containing nucleoside triphosphate hydrolases"/>
    <property type="match status" value="1"/>
</dbReference>
<name>A0A5J6VK88_9VIRU</name>
<sequence>MEKILITGTGRCGTTFLIKLFSFLGFNTGYNRDNYNLSISPNCNSGMERDYRENYYILKNPTFMSDIEKIIKNESITIKNVIIPIRELSISAKSRVKHWTQNGGLWCAHDELSQINFYKDILTNYIYISTKYDINTIFIDFDKMISDKTYLFNKLKNILDEKNIGLDDFSLVYDEVSLSSKP</sequence>